<dbReference type="OMA" id="VMNPFGV"/>
<evidence type="ECO:0000313" key="5">
    <source>
        <dbReference type="EMBL" id="EDV27401.1"/>
    </source>
</evidence>
<dbReference type="InParanoid" id="B3RN67"/>
<feature type="compositionally biased region" description="Low complexity" evidence="3">
    <location>
        <begin position="199"/>
        <end position="208"/>
    </location>
</feature>
<feature type="compositionally biased region" description="Acidic residues" evidence="3">
    <location>
        <begin position="185"/>
        <end position="198"/>
    </location>
</feature>
<dbReference type="HOGENOM" id="CLU_028337_0_0_1"/>
<proteinExistence type="predicted"/>
<feature type="compositionally biased region" description="Polar residues" evidence="3">
    <location>
        <begin position="1"/>
        <end position="10"/>
    </location>
</feature>
<dbReference type="STRING" id="10228.B3RN67"/>
<dbReference type="GO" id="GO:0005634">
    <property type="term" value="C:nucleus"/>
    <property type="evidence" value="ECO:0007669"/>
    <property type="project" value="UniProtKB-SubCell"/>
</dbReference>
<reference evidence="5 6" key="1">
    <citation type="journal article" date="2008" name="Nature">
        <title>The Trichoplax genome and the nature of placozoans.</title>
        <authorList>
            <person name="Srivastava M."/>
            <person name="Begovic E."/>
            <person name="Chapman J."/>
            <person name="Putnam N.H."/>
            <person name="Hellsten U."/>
            <person name="Kawashima T."/>
            <person name="Kuo A."/>
            <person name="Mitros T."/>
            <person name="Salamov A."/>
            <person name="Carpenter M.L."/>
            <person name="Signorovitch A.Y."/>
            <person name="Moreno M.A."/>
            <person name="Kamm K."/>
            <person name="Grimwood J."/>
            <person name="Schmutz J."/>
            <person name="Shapiro H."/>
            <person name="Grigoriev I.V."/>
            <person name="Buss L.W."/>
            <person name="Schierwater B."/>
            <person name="Dellaporta S.L."/>
            <person name="Rokhsar D.S."/>
        </authorList>
    </citation>
    <scope>NUCLEOTIDE SEQUENCE [LARGE SCALE GENOMIC DNA]</scope>
    <source>
        <strain evidence="5 6">Grell-BS-1999</strain>
    </source>
</reference>
<evidence type="ECO:0000259" key="4">
    <source>
        <dbReference type="Pfam" id="PF09429"/>
    </source>
</evidence>
<feature type="region of interest" description="Disordered" evidence="3">
    <location>
        <begin position="303"/>
        <end position="359"/>
    </location>
</feature>
<feature type="domain" description="Wbp11/ELF5/Saf1 N-terminal" evidence="4">
    <location>
        <begin position="12"/>
        <end position="91"/>
    </location>
</feature>
<protein>
    <recommendedName>
        <fullName evidence="4">Wbp11/ELF5/Saf1 N-terminal domain-containing protein</fullName>
    </recommendedName>
</protein>
<organism evidence="5 6">
    <name type="scientific">Trichoplax adhaerens</name>
    <name type="common">Trichoplax reptans</name>
    <dbReference type="NCBI Taxonomy" id="10228"/>
    <lineage>
        <taxon>Eukaryota</taxon>
        <taxon>Metazoa</taxon>
        <taxon>Placozoa</taxon>
        <taxon>Uniplacotomia</taxon>
        <taxon>Trichoplacea</taxon>
        <taxon>Trichoplacidae</taxon>
        <taxon>Trichoplax</taxon>
    </lineage>
</organism>
<dbReference type="KEGG" id="tad:TRIADDRAFT_53057"/>
<dbReference type="RefSeq" id="XP_002109235.1">
    <property type="nucleotide sequence ID" value="XM_002109199.1"/>
</dbReference>
<dbReference type="AlphaFoldDB" id="B3RN67"/>
<feature type="compositionally biased region" description="Acidic residues" evidence="3">
    <location>
        <begin position="150"/>
        <end position="169"/>
    </location>
</feature>
<dbReference type="PANTHER" id="PTHR13361:SF1">
    <property type="entry name" value="WW DOMAIN-BINDING PROTEIN 11"/>
    <property type="match status" value="1"/>
</dbReference>
<dbReference type="eggNOG" id="KOG4672">
    <property type="taxonomic scope" value="Eukaryota"/>
</dbReference>
<accession>B3RN67</accession>
<keyword evidence="6" id="KW-1185">Reference proteome</keyword>
<dbReference type="Proteomes" id="UP000009022">
    <property type="component" value="Unassembled WGS sequence"/>
</dbReference>
<feature type="region of interest" description="Disordered" evidence="3">
    <location>
        <begin position="1"/>
        <end position="43"/>
    </location>
</feature>
<feature type="region of interest" description="Disordered" evidence="3">
    <location>
        <begin position="137"/>
        <end position="255"/>
    </location>
</feature>
<dbReference type="EMBL" id="DS985242">
    <property type="protein sequence ID" value="EDV27401.1"/>
    <property type="molecule type" value="Genomic_DNA"/>
</dbReference>
<dbReference type="PANTHER" id="PTHR13361">
    <property type="entry name" value="WW DOMAIN-BINDING PROTEIN 11"/>
    <property type="match status" value="1"/>
</dbReference>
<feature type="compositionally biased region" description="Polar residues" evidence="3">
    <location>
        <begin position="306"/>
        <end position="329"/>
    </location>
</feature>
<dbReference type="GO" id="GO:0006396">
    <property type="term" value="P:RNA processing"/>
    <property type="evidence" value="ECO:0007669"/>
    <property type="project" value="InterPro"/>
</dbReference>
<feature type="compositionally biased region" description="Polar residues" evidence="3">
    <location>
        <begin position="342"/>
        <end position="359"/>
    </location>
</feature>
<sequence>MGRRSTSTTKGGRYMNPTDQARKEARKKELKKNKKQRKFVREAVLRSRNPKSILEEIEKLEQQELEAGLTAASNDKPLKEKRRKLKECFDKTIKLFEKEDPDRYNEYKRMELEYEQRRKKVIYCYESKRKAMALPLDDIPLPDTVTDNDVLSDDIPLPEEEYELSDELATETNIKASNVRSADAEDHDDSNDDDDESSSSDSSDSTSPLDEDLSNKVYDEVQGDPSSKFPLSFDDKTSKLSDNNAGRIPTIIPGPPSHFLATLSRPPFMPQIPPGLPNRLPPGPPPGPPPTNILRPGMPPPMATFMRNSQPSLTLPESATPQPSTTSNTDRSDDAPIDLSCKKNSTSATISAKPQLRSNTSEVKKFVPLSLRVRRDQAIKQQAMKPIVQSSISTMPVATLNQSSKNSNKFSTDVAYADFMKEIQGLL</sequence>
<dbReference type="CTD" id="6751017"/>
<evidence type="ECO:0000313" key="6">
    <source>
        <dbReference type="Proteomes" id="UP000009022"/>
    </source>
</evidence>
<dbReference type="Pfam" id="PF09429">
    <property type="entry name" value="Wbp11"/>
    <property type="match status" value="1"/>
</dbReference>
<keyword evidence="2" id="KW-0539">Nucleus</keyword>
<feature type="compositionally biased region" description="Polar residues" evidence="3">
    <location>
        <begin position="170"/>
        <end position="180"/>
    </location>
</feature>
<dbReference type="FunCoup" id="B3RN67">
    <property type="interactions" value="2078"/>
</dbReference>
<evidence type="ECO:0000256" key="1">
    <source>
        <dbReference type="ARBA" id="ARBA00004123"/>
    </source>
</evidence>
<evidence type="ECO:0000256" key="3">
    <source>
        <dbReference type="SAM" id="MobiDB-lite"/>
    </source>
</evidence>
<comment type="subcellular location">
    <subcellularLocation>
        <location evidence="1">Nucleus</location>
    </subcellularLocation>
</comment>
<feature type="compositionally biased region" description="Basic residues" evidence="3">
    <location>
        <begin position="28"/>
        <end position="38"/>
    </location>
</feature>
<dbReference type="GeneID" id="6751017"/>
<evidence type="ECO:0000256" key="2">
    <source>
        <dbReference type="ARBA" id="ARBA00023242"/>
    </source>
</evidence>
<dbReference type="PhylomeDB" id="B3RN67"/>
<dbReference type="OrthoDB" id="10067323at2759"/>
<gene>
    <name evidence="5" type="ORF">TRIADDRAFT_53057</name>
</gene>
<dbReference type="InterPro" id="IPR019007">
    <property type="entry name" value="Wbp11/ELF5/Saf1_N"/>
</dbReference>
<name>B3RN67_TRIAD</name>